<dbReference type="InterPro" id="IPR036116">
    <property type="entry name" value="FN3_sf"/>
</dbReference>
<proteinExistence type="predicted"/>
<dbReference type="PROSITE" id="PS51257">
    <property type="entry name" value="PROKAR_LIPOPROTEIN"/>
    <property type="match status" value="1"/>
</dbReference>
<keyword evidence="1" id="KW-0732">Signal</keyword>
<keyword evidence="4" id="KW-1185">Reference proteome</keyword>
<evidence type="ECO:0000313" key="4">
    <source>
        <dbReference type="Proteomes" id="UP001598114"/>
    </source>
</evidence>
<dbReference type="Proteomes" id="UP001598114">
    <property type="component" value="Unassembled WGS sequence"/>
</dbReference>
<gene>
    <name evidence="3" type="ORF">SKC38_10085</name>
</gene>
<dbReference type="InterPro" id="IPR003961">
    <property type="entry name" value="FN3_dom"/>
</dbReference>
<sequence>MHKLSSKNFFCWLALLCLFAACKKEALPIAPNVETKEAINPRATSVTLQGHNATEDLLGITERGFFYADHNNPDELLKHKVNASAGNGDFAVLVTGLAAETLYSFVAFAKNSETTSLGTIKTFSTREYTLPEVSTDKIKNVYINSCQVAGIVGYDGGKLVFDRGFCFSTHPNPTIQDNRVFSGKGEGPFDNFLNGLNENTTYYVKSYAINELGISYGDELSFTTFNFSPPVVSSTHVNEITNTTANFQGEVMDTGGSDITERGFLLCPDIEDLNACQKFLIPGGIGAYRLVITNLKTNVKYYMRAFATNKKGTAYGAPIPFTTGEYTYPSVKTVSVTDITAHGAVLTGTLTAEGNTTVTEKGFCVSIVPNPTINNLKFPVAIGLGPFSYYLANLSENKTYYIVAYAINAKGVVYGSPMTFKTLSSVPVVIVDPTKPVTPTNPTEGSLKIGDLHQGGVISYFFKETDPGYVRGEQHGFVVSPEDISKSTYWGCPGLSIIKARAENIGAGKSNSAEIVRMCGTLNSAARLCANYTYGGYSEWFLPSKDELNQIYLQADKIGGIDKTDLYWSSTEYMGSTITDQNIAWLQLFIDGSYREARKNEVYRVRAIHYF</sequence>
<accession>A0ABW6D3Q3</accession>
<feature type="chain" id="PRO_5046637475" description="Fibronectin type-III domain-containing protein" evidence="1">
    <location>
        <begin position="27"/>
        <end position="611"/>
    </location>
</feature>
<evidence type="ECO:0000259" key="2">
    <source>
        <dbReference type="PROSITE" id="PS50853"/>
    </source>
</evidence>
<protein>
    <recommendedName>
        <fullName evidence="2">Fibronectin type-III domain-containing protein</fullName>
    </recommendedName>
</protein>
<organism evidence="3 4">
    <name type="scientific">Aquirufa echingensis</name>
    <dbReference type="NCBI Taxonomy" id="3096516"/>
    <lineage>
        <taxon>Bacteria</taxon>
        <taxon>Pseudomonadati</taxon>
        <taxon>Bacteroidota</taxon>
        <taxon>Cytophagia</taxon>
        <taxon>Cytophagales</taxon>
        <taxon>Flectobacillaceae</taxon>
        <taxon>Aquirufa</taxon>
    </lineage>
</organism>
<name>A0ABW6D3Q3_9BACT</name>
<feature type="domain" description="Fibronectin type-III" evidence="2">
    <location>
        <begin position="231"/>
        <end position="330"/>
    </location>
</feature>
<dbReference type="EMBL" id="JBBKYA010000004">
    <property type="protein sequence ID" value="MFD3276576.1"/>
    <property type="molecule type" value="Genomic_DNA"/>
</dbReference>
<evidence type="ECO:0000256" key="1">
    <source>
        <dbReference type="SAM" id="SignalP"/>
    </source>
</evidence>
<feature type="signal peptide" evidence="1">
    <location>
        <begin position="1"/>
        <end position="26"/>
    </location>
</feature>
<dbReference type="SUPFAM" id="SSF49265">
    <property type="entry name" value="Fibronectin type III"/>
    <property type="match status" value="1"/>
</dbReference>
<comment type="caution">
    <text evidence="3">The sequence shown here is derived from an EMBL/GenBank/DDBJ whole genome shotgun (WGS) entry which is preliminary data.</text>
</comment>
<dbReference type="PROSITE" id="PS50853">
    <property type="entry name" value="FN3"/>
    <property type="match status" value="1"/>
</dbReference>
<evidence type="ECO:0000313" key="3">
    <source>
        <dbReference type="EMBL" id="MFD3276576.1"/>
    </source>
</evidence>
<reference evidence="3 4" key="1">
    <citation type="submission" date="2024-03" db="EMBL/GenBank/DDBJ databases">
        <title>Aquirufa genome sequencing.</title>
        <authorList>
            <person name="Pitt A."/>
            <person name="Hahn M.W."/>
        </authorList>
    </citation>
    <scope>NUCLEOTIDE SEQUENCE [LARGE SCALE GENOMIC DNA]</scope>
    <source>
        <strain evidence="3 4">PLAD-142S6K</strain>
    </source>
</reference>
<dbReference type="RefSeq" id="WP_377977014.1">
    <property type="nucleotide sequence ID" value="NZ_JBBKYA010000004.1"/>
</dbReference>